<keyword evidence="5" id="KW-1185">Reference proteome</keyword>
<dbReference type="GO" id="GO:0000062">
    <property type="term" value="F:fatty-acyl-CoA binding"/>
    <property type="evidence" value="ECO:0007669"/>
    <property type="project" value="InterPro"/>
</dbReference>
<name>A0A0N4UXY2_ENTVE</name>
<dbReference type="InterPro" id="IPR014352">
    <property type="entry name" value="FERM/acyl-CoA-bd_prot_sf"/>
</dbReference>
<dbReference type="WBParaSite" id="EVEC_0000241701-mRNA-1">
    <property type="protein sequence ID" value="EVEC_0000241701-mRNA-1"/>
    <property type="gene ID" value="EVEC_0000241701"/>
</dbReference>
<evidence type="ECO:0000259" key="3">
    <source>
        <dbReference type="PROSITE" id="PS51228"/>
    </source>
</evidence>
<feature type="domain" description="ACB" evidence="3">
    <location>
        <begin position="3"/>
        <end position="92"/>
    </location>
</feature>
<evidence type="ECO:0000256" key="1">
    <source>
        <dbReference type="ARBA" id="ARBA00023121"/>
    </source>
</evidence>
<evidence type="ECO:0000313" key="5">
    <source>
        <dbReference type="Proteomes" id="UP000274131"/>
    </source>
</evidence>
<proteinExistence type="predicted"/>
<reference evidence="4 5" key="2">
    <citation type="submission" date="2018-10" db="EMBL/GenBank/DDBJ databases">
        <authorList>
            <consortium name="Pathogen Informatics"/>
        </authorList>
    </citation>
    <scope>NUCLEOTIDE SEQUENCE [LARGE SCALE GENOMIC DNA]</scope>
</reference>
<dbReference type="PROSITE" id="PS51228">
    <property type="entry name" value="ACB_2"/>
    <property type="match status" value="1"/>
</dbReference>
<dbReference type="InterPro" id="IPR000582">
    <property type="entry name" value="Acyl-CoA-binding_protein"/>
</dbReference>
<dbReference type="AlphaFoldDB" id="A0A0N4UXY2"/>
<dbReference type="PANTHER" id="PTHR23310:SF77">
    <property type="entry name" value="LD25952P"/>
    <property type="match status" value="1"/>
</dbReference>
<dbReference type="SUPFAM" id="SSF47027">
    <property type="entry name" value="Acyl-CoA binding protein"/>
    <property type="match status" value="1"/>
</dbReference>
<protein>
    <submittedName>
        <fullName evidence="6">ACB domain-containing protein</fullName>
    </submittedName>
</protein>
<dbReference type="Pfam" id="PF00887">
    <property type="entry name" value="ACBP"/>
    <property type="match status" value="1"/>
</dbReference>
<evidence type="ECO:0000256" key="2">
    <source>
        <dbReference type="ARBA" id="ARBA00059808"/>
    </source>
</evidence>
<sequence>MSIDEKFDAAVKIVQKLPKSGPLTTSNDEKLKFYSLYKQATVGNVNKPKPSFYELTECSKWNAWNALCDMPKDEAKQKYVEELEKMLDRFSKEGNFKEWLDSVNDPELTALFAVFGR</sequence>
<dbReference type="OrthoDB" id="71307at2759"/>
<organism evidence="6">
    <name type="scientific">Enterobius vermicularis</name>
    <name type="common">Human pinworm</name>
    <dbReference type="NCBI Taxonomy" id="51028"/>
    <lineage>
        <taxon>Eukaryota</taxon>
        <taxon>Metazoa</taxon>
        <taxon>Ecdysozoa</taxon>
        <taxon>Nematoda</taxon>
        <taxon>Chromadorea</taxon>
        <taxon>Rhabditida</taxon>
        <taxon>Spirurina</taxon>
        <taxon>Oxyuridomorpha</taxon>
        <taxon>Oxyuroidea</taxon>
        <taxon>Oxyuridae</taxon>
        <taxon>Enterobius</taxon>
    </lineage>
</organism>
<dbReference type="EMBL" id="UXUI01007322">
    <property type="protein sequence ID" value="VDD86982.1"/>
    <property type="molecule type" value="Genomic_DNA"/>
</dbReference>
<dbReference type="Proteomes" id="UP000274131">
    <property type="component" value="Unassembled WGS sequence"/>
</dbReference>
<dbReference type="GO" id="GO:0019915">
    <property type="term" value="P:lipid storage"/>
    <property type="evidence" value="ECO:0007669"/>
    <property type="project" value="UniProtKB-ARBA"/>
</dbReference>
<dbReference type="STRING" id="51028.A0A0N4UXY2"/>
<dbReference type="GO" id="GO:0006631">
    <property type="term" value="P:fatty acid metabolic process"/>
    <property type="evidence" value="ECO:0007669"/>
    <property type="project" value="TreeGrafter"/>
</dbReference>
<accession>A0A0N4UXY2</accession>
<comment type="function">
    <text evidence="2">Binds medium- and long-chain acyl-CoA esters with very high affinity and may function as an intracellular carrier of acyl-CoA esters.</text>
</comment>
<dbReference type="PRINTS" id="PR00689">
    <property type="entry name" value="ACOABINDINGP"/>
</dbReference>
<dbReference type="InterPro" id="IPR022408">
    <property type="entry name" value="Acyl-CoA-binding_prot_CS"/>
</dbReference>
<dbReference type="GO" id="GO:0005737">
    <property type="term" value="C:cytoplasm"/>
    <property type="evidence" value="ECO:0007669"/>
    <property type="project" value="TreeGrafter"/>
</dbReference>
<keyword evidence="1" id="KW-0446">Lipid-binding</keyword>
<gene>
    <name evidence="4" type="ORF">EVEC_LOCUS2125</name>
</gene>
<dbReference type="FunFam" id="1.20.80.10:FF:000010">
    <property type="entry name" value="Acyl-CoA-binding domain-containing protein 5"/>
    <property type="match status" value="1"/>
</dbReference>
<dbReference type="InterPro" id="IPR035984">
    <property type="entry name" value="Acyl-CoA-binding_sf"/>
</dbReference>
<reference evidence="6" key="1">
    <citation type="submission" date="2017-02" db="UniProtKB">
        <authorList>
            <consortium name="WormBaseParasite"/>
        </authorList>
    </citation>
    <scope>IDENTIFICATION</scope>
</reference>
<evidence type="ECO:0000313" key="4">
    <source>
        <dbReference type="EMBL" id="VDD86982.1"/>
    </source>
</evidence>
<evidence type="ECO:0000313" key="6">
    <source>
        <dbReference type="WBParaSite" id="EVEC_0000241701-mRNA-1"/>
    </source>
</evidence>
<dbReference type="PANTHER" id="PTHR23310">
    <property type="entry name" value="ACYL-COA-BINDING PROTEIN, ACBP"/>
    <property type="match status" value="1"/>
</dbReference>
<dbReference type="Gene3D" id="1.20.80.10">
    <property type="match status" value="1"/>
</dbReference>
<dbReference type="PROSITE" id="PS00880">
    <property type="entry name" value="ACB_1"/>
    <property type="match status" value="1"/>
</dbReference>